<accession>A0A9W6RBP5</accession>
<proteinExistence type="predicted"/>
<comment type="caution">
    <text evidence="1">The sequence shown here is derived from an EMBL/GenBank/DDBJ whole genome shotgun (WGS) entry which is preliminary data.</text>
</comment>
<evidence type="ECO:0000313" key="2">
    <source>
        <dbReference type="EMBL" id="GLY84353.1"/>
    </source>
</evidence>
<dbReference type="AlphaFoldDB" id="A0A9W6RBP5"/>
<dbReference type="InterPro" id="IPR011008">
    <property type="entry name" value="Dimeric_a/b-barrel"/>
</dbReference>
<evidence type="ECO:0008006" key="5">
    <source>
        <dbReference type="Google" id="ProtNLM"/>
    </source>
</evidence>
<dbReference type="SUPFAM" id="SSF54909">
    <property type="entry name" value="Dimeric alpha+beta barrel"/>
    <property type="match status" value="1"/>
</dbReference>
<evidence type="ECO:0000313" key="4">
    <source>
        <dbReference type="Proteomes" id="UP001165135"/>
    </source>
</evidence>
<dbReference type="Proteomes" id="UP001165074">
    <property type="component" value="Unassembled WGS sequence"/>
</dbReference>
<keyword evidence="3" id="KW-1185">Reference proteome</keyword>
<dbReference type="Proteomes" id="UP001165135">
    <property type="component" value="Unassembled WGS sequence"/>
</dbReference>
<dbReference type="RefSeq" id="WP_285569763.1">
    <property type="nucleotide sequence ID" value="NZ_BSTJ01000001.1"/>
</dbReference>
<reference evidence="1" key="1">
    <citation type="submission" date="2023-03" db="EMBL/GenBank/DDBJ databases">
        <title>Actinoallomurus iriomotensis NBRC 103681.</title>
        <authorList>
            <person name="Ichikawa N."/>
            <person name="Sato H."/>
            <person name="Tonouchi N."/>
        </authorList>
    </citation>
    <scope>NUCLEOTIDE SEQUENCE</scope>
    <source>
        <strain evidence="1">NBRC 103681</strain>
    </source>
</reference>
<reference evidence="2" key="2">
    <citation type="submission" date="2023-03" db="EMBL/GenBank/DDBJ databases">
        <title>Actinoallomurus iriomotensis NBRC 103684.</title>
        <authorList>
            <person name="Ichikawa N."/>
            <person name="Sato H."/>
            <person name="Tonouchi N."/>
        </authorList>
    </citation>
    <scope>NUCLEOTIDE SEQUENCE</scope>
    <source>
        <strain evidence="2">NBRC 103684</strain>
    </source>
</reference>
<evidence type="ECO:0000313" key="3">
    <source>
        <dbReference type="Proteomes" id="UP001165074"/>
    </source>
</evidence>
<protein>
    <recommendedName>
        <fullName evidence="5">ABM domain-containing protein</fullName>
    </recommendedName>
</protein>
<gene>
    <name evidence="1" type="ORF">Airi01_011250</name>
    <name evidence="2" type="ORF">Airi02_022820</name>
</gene>
<sequence length="108" mass="11679">MIARTWGASATIDGAAAYQRHFESSVLVELARVPGYLGAFLLCHEESGRVRLTVLSLWNSTDAIRRFAGQEYETAVVHDDAKAVLDDYDTVVRHHSVAVAAPAPGGPE</sequence>
<dbReference type="EMBL" id="BSTK01000003">
    <property type="protein sequence ID" value="GLY84353.1"/>
    <property type="molecule type" value="Genomic_DNA"/>
</dbReference>
<dbReference type="EMBL" id="BSTJ01000001">
    <property type="protein sequence ID" value="GLY72858.1"/>
    <property type="molecule type" value="Genomic_DNA"/>
</dbReference>
<evidence type="ECO:0000313" key="1">
    <source>
        <dbReference type="EMBL" id="GLY72858.1"/>
    </source>
</evidence>
<name>A0A9W6RBP5_9ACTN</name>
<organism evidence="1 4">
    <name type="scientific">Actinoallomurus iriomotensis</name>
    <dbReference type="NCBI Taxonomy" id="478107"/>
    <lineage>
        <taxon>Bacteria</taxon>
        <taxon>Bacillati</taxon>
        <taxon>Actinomycetota</taxon>
        <taxon>Actinomycetes</taxon>
        <taxon>Streptosporangiales</taxon>
        <taxon>Thermomonosporaceae</taxon>
        <taxon>Actinoallomurus</taxon>
    </lineage>
</organism>